<dbReference type="AlphaFoldDB" id="A0A8T0GC80"/>
<dbReference type="Proteomes" id="UP000822688">
    <property type="component" value="Chromosome 11"/>
</dbReference>
<dbReference type="EMBL" id="CM026432">
    <property type="protein sequence ID" value="KAG0555954.1"/>
    <property type="molecule type" value="Genomic_DNA"/>
</dbReference>
<evidence type="ECO:0000313" key="2">
    <source>
        <dbReference type="EMBL" id="KAG0555954.1"/>
    </source>
</evidence>
<feature type="region of interest" description="Disordered" evidence="1">
    <location>
        <begin position="35"/>
        <end position="115"/>
    </location>
</feature>
<proteinExistence type="predicted"/>
<comment type="caution">
    <text evidence="2">The sequence shown here is derived from an EMBL/GenBank/DDBJ whole genome shotgun (WGS) entry which is preliminary data.</text>
</comment>
<keyword evidence="3" id="KW-1185">Reference proteome</keyword>
<gene>
    <name evidence="2" type="ORF">KC19_11G015400</name>
</gene>
<accession>A0A8T0GC80</accession>
<evidence type="ECO:0000313" key="3">
    <source>
        <dbReference type="Proteomes" id="UP000822688"/>
    </source>
</evidence>
<sequence>MLTPLNLRKPHSVILYNKIGTPSTSPNILDNKHLKKKQTQLSSHPTQTTKASPKSQCASTSSKKQHGSRETNTVNRKSRSASTSPRTKNNAPRELHSKQTQMTNQTTGKKKPPNA</sequence>
<organism evidence="2 3">
    <name type="scientific">Ceratodon purpureus</name>
    <name type="common">Fire moss</name>
    <name type="synonym">Dicranum purpureum</name>
    <dbReference type="NCBI Taxonomy" id="3225"/>
    <lineage>
        <taxon>Eukaryota</taxon>
        <taxon>Viridiplantae</taxon>
        <taxon>Streptophyta</taxon>
        <taxon>Embryophyta</taxon>
        <taxon>Bryophyta</taxon>
        <taxon>Bryophytina</taxon>
        <taxon>Bryopsida</taxon>
        <taxon>Dicranidae</taxon>
        <taxon>Pseudoditrichales</taxon>
        <taxon>Ditrichaceae</taxon>
        <taxon>Ceratodon</taxon>
    </lineage>
</organism>
<feature type="compositionally biased region" description="Polar residues" evidence="1">
    <location>
        <begin position="70"/>
        <end position="90"/>
    </location>
</feature>
<feature type="compositionally biased region" description="Polar residues" evidence="1">
    <location>
        <begin position="39"/>
        <end position="62"/>
    </location>
</feature>
<reference evidence="2 3" key="1">
    <citation type="submission" date="2020-06" db="EMBL/GenBank/DDBJ databases">
        <title>WGS assembly of Ceratodon purpureus strain R40.</title>
        <authorList>
            <person name="Carey S.B."/>
            <person name="Jenkins J."/>
            <person name="Shu S."/>
            <person name="Lovell J.T."/>
            <person name="Sreedasyam A."/>
            <person name="Maumus F."/>
            <person name="Tiley G.P."/>
            <person name="Fernandez-Pozo N."/>
            <person name="Barry K."/>
            <person name="Chen C."/>
            <person name="Wang M."/>
            <person name="Lipzen A."/>
            <person name="Daum C."/>
            <person name="Saski C.A."/>
            <person name="Payton A.C."/>
            <person name="Mcbreen J.C."/>
            <person name="Conrad R.E."/>
            <person name="Kollar L.M."/>
            <person name="Olsson S."/>
            <person name="Huttunen S."/>
            <person name="Landis J.B."/>
            <person name="Wickett N.J."/>
            <person name="Johnson M.G."/>
            <person name="Rensing S.A."/>
            <person name="Grimwood J."/>
            <person name="Schmutz J."/>
            <person name="Mcdaniel S.F."/>
        </authorList>
    </citation>
    <scope>NUCLEOTIDE SEQUENCE [LARGE SCALE GENOMIC DNA]</scope>
    <source>
        <strain evidence="2 3">R40</strain>
    </source>
</reference>
<evidence type="ECO:0000256" key="1">
    <source>
        <dbReference type="SAM" id="MobiDB-lite"/>
    </source>
</evidence>
<feature type="compositionally biased region" description="Polar residues" evidence="1">
    <location>
        <begin position="98"/>
        <end position="107"/>
    </location>
</feature>
<name>A0A8T0GC80_CERPU</name>
<protein>
    <submittedName>
        <fullName evidence="2">Uncharacterized protein</fullName>
    </submittedName>
</protein>